<dbReference type="Pfam" id="PF01297">
    <property type="entry name" value="ZnuA"/>
    <property type="match status" value="1"/>
</dbReference>
<reference evidence="8 9" key="1">
    <citation type="submission" date="2018-03" db="EMBL/GenBank/DDBJ databases">
        <title>Genomic Encyclopedia of Type Strains, Phase III (KMG-III): the genomes of soil and plant-associated and newly described type strains.</title>
        <authorList>
            <person name="Whitman W."/>
        </authorList>
    </citation>
    <scope>NUCLEOTIDE SEQUENCE [LARGE SCALE GENOMIC DNA]</scope>
    <source>
        <strain evidence="8 9">CGMCC 1.12152</strain>
    </source>
</reference>
<dbReference type="GO" id="GO:0030313">
    <property type="term" value="C:cell envelope"/>
    <property type="evidence" value="ECO:0007669"/>
    <property type="project" value="UniProtKB-SubCell"/>
</dbReference>
<evidence type="ECO:0000256" key="1">
    <source>
        <dbReference type="ARBA" id="ARBA00004196"/>
    </source>
</evidence>
<evidence type="ECO:0000313" key="8">
    <source>
        <dbReference type="EMBL" id="PRY61439.1"/>
    </source>
</evidence>
<sequence>MHKRAKRVSALLFAILSSVSPLAGASTFKVIASFPVLEDLVKRIAGEEISVSTIVPPGADVHNWELTPPNVLAIEEADILFYNGFGLEPWLRHVKAMSDDSLLLKSVAENADFTPLPITTGRYKGTPDPHMWMDPQGAAAYVEVIAETLAKHYPKQAEGFYARAQETYQALQTLDQAIEERLDGVPNTNRTLVTSESGFGYFARAYGLEYAAIWGANHETQGSAQAMAQMSYRLASKRPPALFYESTVDYIHMDALSRESGIKLAGPLYVDAFSPADGPAYNYPAMLRHDAELIHEALGGARPE</sequence>
<name>A0A2T0UU30_9GAMM</name>
<evidence type="ECO:0000256" key="5">
    <source>
        <dbReference type="ARBA" id="ARBA00022729"/>
    </source>
</evidence>
<evidence type="ECO:0000313" key="9">
    <source>
        <dbReference type="Proteomes" id="UP000237647"/>
    </source>
</evidence>
<gene>
    <name evidence="8" type="ORF">B0H98_11263</name>
</gene>
<evidence type="ECO:0000256" key="3">
    <source>
        <dbReference type="ARBA" id="ARBA00022448"/>
    </source>
</evidence>
<dbReference type="InterPro" id="IPR006129">
    <property type="entry name" value="AdhesinB"/>
</dbReference>
<dbReference type="GO" id="GO:0030001">
    <property type="term" value="P:metal ion transport"/>
    <property type="evidence" value="ECO:0007669"/>
    <property type="project" value="InterPro"/>
</dbReference>
<keyword evidence="9" id="KW-1185">Reference proteome</keyword>
<proteinExistence type="inferred from homology"/>
<dbReference type="RefSeq" id="WP_106376031.1">
    <property type="nucleotide sequence ID" value="NZ_PVTK01000012.1"/>
</dbReference>
<dbReference type="OrthoDB" id="9793396at2"/>
<dbReference type="Proteomes" id="UP000237647">
    <property type="component" value="Unassembled WGS sequence"/>
</dbReference>
<comment type="caution">
    <text evidence="8">The sequence shown here is derived from an EMBL/GenBank/DDBJ whole genome shotgun (WGS) entry which is preliminary data.</text>
</comment>
<evidence type="ECO:0000256" key="2">
    <source>
        <dbReference type="ARBA" id="ARBA00011028"/>
    </source>
</evidence>
<evidence type="ECO:0000256" key="4">
    <source>
        <dbReference type="ARBA" id="ARBA00022723"/>
    </source>
</evidence>
<dbReference type="EMBL" id="PVTK01000012">
    <property type="protein sequence ID" value="PRY61439.1"/>
    <property type="molecule type" value="Genomic_DNA"/>
</dbReference>
<keyword evidence="5 7" id="KW-0732">Signal</keyword>
<dbReference type="PRINTS" id="PR00691">
    <property type="entry name" value="ADHESINB"/>
</dbReference>
<keyword evidence="4" id="KW-0479">Metal-binding</keyword>
<evidence type="ECO:0000256" key="7">
    <source>
        <dbReference type="SAM" id="SignalP"/>
    </source>
</evidence>
<dbReference type="GO" id="GO:0007155">
    <property type="term" value="P:cell adhesion"/>
    <property type="evidence" value="ECO:0007669"/>
    <property type="project" value="InterPro"/>
</dbReference>
<organism evidence="8 9">
    <name type="scientific">Vreelandella songnenensis</name>
    <dbReference type="NCBI Taxonomy" id="1176243"/>
    <lineage>
        <taxon>Bacteria</taxon>
        <taxon>Pseudomonadati</taxon>
        <taxon>Pseudomonadota</taxon>
        <taxon>Gammaproteobacteria</taxon>
        <taxon>Oceanospirillales</taxon>
        <taxon>Halomonadaceae</taxon>
        <taxon>Vreelandella</taxon>
    </lineage>
</organism>
<dbReference type="InterPro" id="IPR006127">
    <property type="entry name" value="ZnuA-like"/>
</dbReference>
<feature type="chain" id="PRO_5015593856" evidence="7">
    <location>
        <begin position="26"/>
        <end position="304"/>
    </location>
</feature>
<dbReference type="InterPro" id="IPR050492">
    <property type="entry name" value="Bact_metal-bind_prot9"/>
</dbReference>
<accession>A0A2T0UU30</accession>
<feature type="signal peptide" evidence="7">
    <location>
        <begin position="1"/>
        <end position="25"/>
    </location>
</feature>
<evidence type="ECO:0000256" key="6">
    <source>
        <dbReference type="RuleBase" id="RU003512"/>
    </source>
</evidence>
<dbReference type="AlphaFoldDB" id="A0A2T0UU30"/>
<dbReference type="GO" id="GO:0046872">
    <property type="term" value="F:metal ion binding"/>
    <property type="evidence" value="ECO:0007669"/>
    <property type="project" value="UniProtKB-KW"/>
</dbReference>
<dbReference type="Gene3D" id="3.40.50.1980">
    <property type="entry name" value="Nitrogenase molybdenum iron protein domain"/>
    <property type="match status" value="2"/>
</dbReference>
<comment type="subcellular location">
    <subcellularLocation>
        <location evidence="1">Cell envelope</location>
    </subcellularLocation>
</comment>
<keyword evidence="3 6" id="KW-0813">Transport</keyword>
<dbReference type="PANTHER" id="PTHR42953">
    <property type="entry name" value="HIGH-AFFINITY ZINC UPTAKE SYSTEM PROTEIN ZNUA-RELATED"/>
    <property type="match status" value="1"/>
</dbReference>
<dbReference type="InterPro" id="IPR006128">
    <property type="entry name" value="Lipoprotein_PsaA-like"/>
</dbReference>
<comment type="similarity">
    <text evidence="2 6">Belongs to the bacterial solute-binding protein 9 family.</text>
</comment>
<dbReference type="SUPFAM" id="SSF53807">
    <property type="entry name" value="Helical backbone' metal receptor"/>
    <property type="match status" value="1"/>
</dbReference>
<protein>
    <submittedName>
        <fullName evidence="8">Manganese/iron transport system substrate-binding protein</fullName>
    </submittedName>
</protein>
<dbReference type="PANTHER" id="PTHR42953:SF1">
    <property type="entry name" value="METAL-BINDING PROTEIN HI_0362-RELATED"/>
    <property type="match status" value="1"/>
</dbReference>
<dbReference type="PRINTS" id="PR00690">
    <property type="entry name" value="ADHESNFAMILY"/>
</dbReference>